<dbReference type="InterPro" id="IPR036249">
    <property type="entry name" value="Thioredoxin-like_sf"/>
</dbReference>
<evidence type="ECO:0000313" key="5">
    <source>
        <dbReference type="Proteomes" id="UP001069090"/>
    </source>
</evidence>
<keyword evidence="5" id="KW-1185">Reference proteome</keyword>
<gene>
    <name evidence="4" type="ORF">O0V09_04430</name>
</gene>
<dbReference type="Proteomes" id="UP001069090">
    <property type="component" value="Unassembled WGS sequence"/>
</dbReference>
<feature type="signal peptide" evidence="1">
    <location>
        <begin position="1"/>
        <end position="18"/>
    </location>
</feature>
<dbReference type="AlphaFoldDB" id="A0A9J6RJQ7"/>
<dbReference type="GO" id="GO:0009055">
    <property type="term" value="F:electron transfer activity"/>
    <property type="evidence" value="ECO:0007669"/>
    <property type="project" value="TreeGrafter"/>
</dbReference>
<dbReference type="RefSeq" id="WP_258330587.1">
    <property type="nucleotide sequence ID" value="NZ_JAPTGG010000003.1"/>
</dbReference>
<dbReference type="CDD" id="cd02976">
    <property type="entry name" value="NrdH"/>
    <property type="match status" value="1"/>
</dbReference>
<dbReference type="PANTHER" id="PTHR34386:SF1">
    <property type="entry name" value="GLUTAREDOXIN-LIKE PROTEIN NRDH"/>
    <property type="match status" value="1"/>
</dbReference>
<feature type="chain" id="PRO_5039916418" evidence="1">
    <location>
        <begin position="19"/>
        <end position="148"/>
    </location>
</feature>
<organism evidence="4 5">
    <name type="scientific">Dasania phycosphaerae</name>
    <dbReference type="NCBI Taxonomy" id="2950436"/>
    <lineage>
        <taxon>Bacteria</taxon>
        <taxon>Pseudomonadati</taxon>
        <taxon>Pseudomonadota</taxon>
        <taxon>Gammaproteobacteria</taxon>
        <taxon>Cellvibrionales</taxon>
        <taxon>Spongiibacteraceae</taxon>
        <taxon>Dasania</taxon>
    </lineage>
</organism>
<dbReference type="SUPFAM" id="SSF52833">
    <property type="entry name" value="Thioredoxin-like"/>
    <property type="match status" value="1"/>
</dbReference>
<dbReference type="EMBL" id="JAPTGG010000003">
    <property type="protein sequence ID" value="MCZ0864431.1"/>
    <property type="molecule type" value="Genomic_DNA"/>
</dbReference>
<evidence type="ECO:0000259" key="3">
    <source>
        <dbReference type="Pfam" id="PF13511"/>
    </source>
</evidence>
<name>A0A9J6RJQ7_9GAMM</name>
<dbReference type="Gene3D" id="3.40.30.10">
    <property type="entry name" value="Glutaredoxin"/>
    <property type="match status" value="1"/>
</dbReference>
<sequence length="148" mass="16823">MHYLILLLALLLTHSSHAEIYKWTDEQGRVHFSDSKDTQQPVETVTLKINSYQHVSFESLGQANSNSRNVIMYSAAWCGYCKKAKQYFKAQGIAFTELDIDKNPRAKREYKALGAKGVPVILVGNQRMNGFSVKGFQRIYQAAANKQY</sequence>
<dbReference type="GO" id="GO:0045454">
    <property type="term" value="P:cell redox homeostasis"/>
    <property type="evidence" value="ECO:0007669"/>
    <property type="project" value="TreeGrafter"/>
</dbReference>
<dbReference type="InterPro" id="IPR025392">
    <property type="entry name" value="DUF4124"/>
</dbReference>
<dbReference type="Pfam" id="PF13511">
    <property type="entry name" value="DUF4124"/>
    <property type="match status" value="1"/>
</dbReference>
<reference evidence="4 5" key="1">
    <citation type="submission" date="2022-12" db="EMBL/GenBank/DDBJ databases">
        <title>Dasania phycosphaerae sp. nov., isolated from particulate material of the south coast of Korea.</title>
        <authorList>
            <person name="Jiang Y."/>
        </authorList>
    </citation>
    <scope>NUCLEOTIDE SEQUENCE [LARGE SCALE GENOMIC DNA]</scope>
    <source>
        <strain evidence="4 5">GY-19</strain>
    </source>
</reference>
<evidence type="ECO:0000313" key="4">
    <source>
        <dbReference type="EMBL" id="MCZ0864431.1"/>
    </source>
</evidence>
<dbReference type="PANTHER" id="PTHR34386">
    <property type="entry name" value="GLUTAREDOXIN"/>
    <property type="match status" value="1"/>
</dbReference>
<proteinExistence type="predicted"/>
<evidence type="ECO:0000259" key="2">
    <source>
        <dbReference type="Pfam" id="PF00462"/>
    </source>
</evidence>
<dbReference type="InterPro" id="IPR051548">
    <property type="entry name" value="Grx-like_ET"/>
</dbReference>
<keyword evidence="1" id="KW-0732">Signal</keyword>
<protein>
    <submittedName>
        <fullName evidence="4">Glutaredoxin family protein</fullName>
    </submittedName>
</protein>
<feature type="domain" description="Glutaredoxin" evidence="2">
    <location>
        <begin position="70"/>
        <end position="126"/>
    </location>
</feature>
<dbReference type="Pfam" id="PF00462">
    <property type="entry name" value="Glutaredoxin"/>
    <property type="match status" value="1"/>
</dbReference>
<dbReference type="PROSITE" id="PS51354">
    <property type="entry name" value="GLUTAREDOXIN_2"/>
    <property type="match status" value="1"/>
</dbReference>
<accession>A0A9J6RJQ7</accession>
<feature type="domain" description="DUF4124" evidence="3">
    <location>
        <begin position="7"/>
        <end position="47"/>
    </location>
</feature>
<comment type="caution">
    <text evidence="4">The sequence shown here is derived from an EMBL/GenBank/DDBJ whole genome shotgun (WGS) entry which is preliminary data.</text>
</comment>
<evidence type="ECO:0000256" key="1">
    <source>
        <dbReference type="SAM" id="SignalP"/>
    </source>
</evidence>
<dbReference type="InterPro" id="IPR002109">
    <property type="entry name" value="Glutaredoxin"/>
</dbReference>